<sequence length="157" mass="18011">MKNTLKITALFLILVLQTSCSFFGEENCDDIACFTPPNPIYFQLYSNQSDFIASDTFQLSKLKVSPLSSDERLTLDTLVIEGNYYLRAEEIGWQQGLHNYGFMYGDEDLFTFSIDSNQISEDCCAYTEYNEILITGADYEELDSDIIDLVYKVYLNL</sequence>
<keyword evidence="1" id="KW-0732">Signal</keyword>
<name>A0A937ALF7_9BACT</name>
<evidence type="ECO:0000313" key="3">
    <source>
        <dbReference type="Proteomes" id="UP000642920"/>
    </source>
</evidence>
<accession>A0A937ALF7</accession>
<dbReference type="RefSeq" id="WP_201918836.1">
    <property type="nucleotide sequence ID" value="NZ_JAERQG010000001.1"/>
</dbReference>
<dbReference type="Proteomes" id="UP000642920">
    <property type="component" value="Unassembled WGS sequence"/>
</dbReference>
<evidence type="ECO:0000256" key="1">
    <source>
        <dbReference type="SAM" id="SignalP"/>
    </source>
</evidence>
<dbReference type="AlphaFoldDB" id="A0A937ALF7"/>
<organism evidence="2 3">
    <name type="scientific">Marivirga atlantica</name>
    <dbReference type="NCBI Taxonomy" id="1548457"/>
    <lineage>
        <taxon>Bacteria</taxon>
        <taxon>Pseudomonadati</taxon>
        <taxon>Bacteroidota</taxon>
        <taxon>Cytophagia</taxon>
        <taxon>Cytophagales</taxon>
        <taxon>Marivirgaceae</taxon>
        <taxon>Marivirga</taxon>
    </lineage>
</organism>
<feature type="chain" id="PRO_5037186230" description="Lipoprotein" evidence="1">
    <location>
        <begin position="25"/>
        <end position="157"/>
    </location>
</feature>
<gene>
    <name evidence="2" type="ORF">JKP34_06345</name>
</gene>
<reference evidence="2" key="1">
    <citation type="submission" date="2021-01" db="EMBL/GenBank/DDBJ databases">
        <title>Marivirga sp. nov., isolated from intertidal surface sediments.</title>
        <authorList>
            <person name="Zhang M."/>
        </authorList>
    </citation>
    <scope>NUCLEOTIDE SEQUENCE</scope>
    <source>
        <strain evidence="2">SM1354</strain>
    </source>
</reference>
<protein>
    <recommendedName>
        <fullName evidence="4">Lipoprotein</fullName>
    </recommendedName>
</protein>
<evidence type="ECO:0000313" key="2">
    <source>
        <dbReference type="EMBL" id="MBL0764862.1"/>
    </source>
</evidence>
<evidence type="ECO:0008006" key="4">
    <source>
        <dbReference type="Google" id="ProtNLM"/>
    </source>
</evidence>
<feature type="signal peptide" evidence="1">
    <location>
        <begin position="1"/>
        <end position="24"/>
    </location>
</feature>
<keyword evidence="3" id="KW-1185">Reference proteome</keyword>
<comment type="caution">
    <text evidence="2">The sequence shown here is derived from an EMBL/GenBank/DDBJ whole genome shotgun (WGS) entry which is preliminary data.</text>
</comment>
<proteinExistence type="predicted"/>
<dbReference type="EMBL" id="JAERQG010000001">
    <property type="protein sequence ID" value="MBL0764862.1"/>
    <property type="molecule type" value="Genomic_DNA"/>
</dbReference>